<accession>A0A6J4H5W1</accession>
<dbReference type="EMBL" id="CADCTR010000071">
    <property type="protein sequence ID" value="CAA9215759.1"/>
    <property type="molecule type" value="Genomic_DNA"/>
</dbReference>
<dbReference type="Pfam" id="PF14281">
    <property type="entry name" value="PDDEXK_4"/>
    <property type="match status" value="1"/>
</dbReference>
<dbReference type="InterPro" id="IPR029470">
    <property type="entry name" value="PDDEXK_4"/>
</dbReference>
<protein>
    <recommendedName>
        <fullName evidence="2">PD-(D/E)XK nuclease family protein</fullName>
    </recommendedName>
</protein>
<gene>
    <name evidence="1" type="ORF">AVDCRST_MAG93-222</name>
</gene>
<reference evidence="1" key="1">
    <citation type="submission" date="2020-02" db="EMBL/GenBank/DDBJ databases">
        <authorList>
            <person name="Meier V. D."/>
        </authorList>
    </citation>
    <scope>NUCLEOTIDE SEQUENCE</scope>
    <source>
        <strain evidence="1">AVDCRST_MAG93</strain>
    </source>
</reference>
<dbReference type="AlphaFoldDB" id="A0A6J4H5W1"/>
<name>A0A6J4H5W1_9CHLR</name>
<proteinExistence type="predicted"/>
<organism evidence="1">
    <name type="scientific">uncultured Chloroflexia bacterium</name>
    <dbReference type="NCBI Taxonomy" id="1672391"/>
    <lineage>
        <taxon>Bacteria</taxon>
        <taxon>Bacillati</taxon>
        <taxon>Chloroflexota</taxon>
        <taxon>Chloroflexia</taxon>
        <taxon>environmental samples</taxon>
    </lineage>
</organism>
<sequence length="414" mass="47004">PAPPLFHVQRFAHLKRIAIVSHNPRQDLEQIVPELESSPLFQLSLASKELFHSNFLAWLGIQYPRETGRVFAEFLRVAPADFTGLQVYRERENIDLTLRYPDGQILIVENKVKSLPDKQQLTKYASAVKDKGSTSYLLLSLTTPTFLDNGSRTISLDDGTVWRFISYAELAERLANLWESSSSGTDYHRWLLADYCMFIRNLDRLQVLFSIDWSDDSTSFFDTNHPLPRLRVLRLHDLVDKIRYSQLGQATAARLSSLGFDVLHPVQWPTREGQVAISSGLTHGTGLFDLKYLLIDKARFGSPVILGIQLQGNAFRLVLECWNAGRARAIAEQLLRPYHGQKLWFDFTLLATASAEYPKRGDFNQFGGTFLYRSRRLSAISPAALINRIASYAEFVRDNEAAIREHIEGVLASS</sequence>
<feature type="non-terminal residue" evidence="1">
    <location>
        <position position="1"/>
    </location>
</feature>
<evidence type="ECO:0000313" key="1">
    <source>
        <dbReference type="EMBL" id="CAA9215759.1"/>
    </source>
</evidence>
<evidence type="ECO:0008006" key="2">
    <source>
        <dbReference type="Google" id="ProtNLM"/>
    </source>
</evidence>